<feature type="site" description="Interaction with substrate tRNA" evidence="10">
    <location>
        <position position="127"/>
    </location>
</feature>
<organism evidence="14 15">
    <name type="scientific">Gloeomargarita lithophora Alchichica-D10</name>
    <dbReference type="NCBI Taxonomy" id="1188229"/>
    <lineage>
        <taxon>Bacteria</taxon>
        <taxon>Bacillati</taxon>
        <taxon>Cyanobacteriota</taxon>
        <taxon>Cyanophyceae</taxon>
        <taxon>Gloeomargaritales</taxon>
        <taxon>Gloeomargaritaceae</taxon>
        <taxon>Gloeomargarita</taxon>
    </lineage>
</organism>
<dbReference type="PANTHER" id="PTHR11088:SF60">
    <property type="entry name" value="TRNA DIMETHYLALLYLTRANSFERASE"/>
    <property type="match status" value="1"/>
</dbReference>
<name>A0A1J0AG96_9CYAN</name>
<dbReference type="Pfam" id="PF01715">
    <property type="entry name" value="IPPT"/>
    <property type="match status" value="1"/>
</dbReference>
<feature type="binding site" evidence="10">
    <location>
        <begin position="13"/>
        <end position="20"/>
    </location>
    <ligand>
        <name>ATP</name>
        <dbReference type="ChEBI" id="CHEBI:30616"/>
    </ligand>
</feature>
<keyword evidence="4 10" id="KW-0808">Transferase</keyword>
<comment type="cofactor">
    <cofactor evidence="1 10">
        <name>Mg(2+)</name>
        <dbReference type="ChEBI" id="CHEBI:18420"/>
    </cofactor>
</comment>
<dbReference type="InterPro" id="IPR039657">
    <property type="entry name" value="Dimethylallyltransferase"/>
</dbReference>
<comment type="catalytic activity">
    <reaction evidence="9 10 11">
        <text>adenosine(37) in tRNA + dimethylallyl diphosphate = N(6)-dimethylallyladenosine(37) in tRNA + diphosphate</text>
        <dbReference type="Rhea" id="RHEA:26482"/>
        <dbReference type="Rhea" id="RHEA-COMP:10162"/>
        <dbReference type="Rhea" id="RHEA-COMP:10375"/>
        <dbReference type="ChEBI" id="CHEBI:33019"/>
        <dbReference type="ChEBI" id="CHEBI:57623"/>
        <dbReference type="ChEBI" id="CHEBI:74411"/>
        <dbReference type="ChEBI" id="CHEBI:74415"/>
        <dbReference type="EC" id="2.5.1.75"/>
    </reaction>
</comment>
<dbReference type="RefSeq" id="WP_216634700.1">
    <property type="nucleotide sequence ID" value="NZ_CP017675.1"/>
</dbReference>
<comment type="function">
    <text evidence="2 10 12">Catalyzes the transfer of a dimethylallyl group onto the adenine at position 37 in tRNAs that read codons beginning with uridine, leading to the formation of N6-(dimethylallyl)adenosine (i(6)A).</text>
</comment>
<evidence type="ECO:0000256" key="4">
    <source>
        <dbReference type="ARBA" id="ARBA00022679"/>
    </source>
</evidence>
<evidence type="ECO:0000256" key="1">
    <source>
        <dbReference type="ARBA" id="ARBA00001946"/>
    </source>
</evidence>
<feature type="binding site" evidence="10">
    <location>
        <begin position="15"/>
        <end position="20"/>
    </location>
    <ligand>
        <name>substrate</name>
    </ligand>
</feature>
<keyword evidence="6 10" id="KW-0547">Nucleotide-binding</keyword>
<dbReference type="SUPFAM" id="SSF52540">
    <property type="entry name" value="P-loop containing nucleoside triphosphate hydrolases"/>
    <property type="match status" value="1"/>
</dbReference>
<dbReference type="GO" id="GO:0006400">
    <property type="term" value="P:tRNA modification"/>
    <property type="evidence" value="ECO:0007669"/>
    <property type="project" value="TreeGrafter"/>
</dbReference>
<comment type="similarity">
    <text evidence="3 10 13">Belongs to the IPP transferase family.</text>
</comment>
<protein>
    <recommendedName>
        <fullName evidence="10">tRNA dimethylallyltransferase</fullName>
        <ecNumber evidence="10">2.5.1.75</ecNumber>
    </recommendedName>
    <alternativeName>
        <fullName evidence="10">Dimethylallyl diphosphate:tRNA dimethylallyltransferase</fullName>
        <shortName evidence="10">DMAPP:tRNA dimethylallyltransferase</shortName>
        <shortName evidence="10">DMATase</shortName>
    </alternativeName>
    <alternativeName>
        <fullName evidence="10">Isopentenyl-diphosphate:tRNA isopentenyltransferase</fullName>
        <shortName evidence="10">IPP transferase</shortName>
        <shortName evidence="10">IPPT</shortName>
        <shortName evidence="10">IPTase</shortName>
    </alternativeName>
</protein>
<dbReference type="HAMAP" id="MF_00185">
    <property type="entry name" value="IPP_trans"/>
    <property type="match status" value="1"/>
</dbReference>
<dbReference type="GO" id="GO:0052381">
    <property type="term" value="F:tRNA dimethylallyltransferase activity"/>
    <property type="evidence" value="ECO:0007669"/>
    <property type="project" value="UniProtKB-UniRule"/>
</dbReference>
<dbReference type="Gene3D" id="3.40.50.300">
    <property type="entry name" value="P-loop containing nucleotide triphosphate hydrolases"/>
    <property type="match status" value="1"/>
</dbReference>
<dbReference type="NCBIfam" id="TIGR00174">
    <property type="entry name" value="miaA"/>
    <property type="match status" value="1"/>
</dbReference>
<comment type="caution">
    <text evidence="10">Lacks conserved residue(s) required for the propagation of feature annotation.</text>
</comment>
<sequence length="305" mass="34167">MGGAVLALILISGPTATGKTELGICLAQKLDSVIINGDSRQVYQELDIGTAKPTPSQRAQVPHYLTNWVAPTELITVAQYQSAAQRLIDQFQGQGKIPLLVGGSGLYLQAVVQGLRIPPVAPQPKLRQQLSTYSQLERYHFLQQIDPPSARKIHPHDAVRTLRALEVYYVMGRSLSQLQGQNIPNYPVLYLYLDSDQLTLRISQRTQKMIDQGLVAETQLLQAKYGADLPLLKTLGYQEISDYLRGNCTLIQAQEAIIQHTRQLAKRQRTWFRGQSGLVSINSDRPDLITYSWDKVQAFLTAIRY</sequence>
<evidence type="ECO:0000256" key="6">
    <source>
        <dbReference type="ARBA" id="ARBA00022741"/>
    </source>
</evidence>
<dbReference type="GO" id="GO:0005524">
    <property type="term" value="F:ATP binding"/>
    <property type="evidence" value="ECO:0007669"/>
    <property type="project" value="UniProtKB-UniRule"/>
</dbReference>
<dbReference type="STRING" id="1188229.GlitD10_2594"/>
<feature type="site" description="Interaction with substrate tRNA" evidence="10">
    <location>
        <position position="104"/>
    </location>
</feature>
<evidence type="ECO:0000256" key="5">
    <source>
        <dbReference type="ARBA" id="ARBA00022694"/>
    </source>
</evidence>
<evidence type="ECO:0000256" key="10">
    <source>
        <dbReference type="HAMAP-Rule" id="MF_00185"/>
    </source>
</evidence>
<feature type="region of interest" description="Interaction with substrate tRNA" evidence="10">
    <location>
        <begin position="38"/>
        <end position="41"/>
    </location>
</feature>
<evidence type="ECO:0000256" key="8">
    <source>
        <dbReference type="ARBA" id="ARBA00022842"/>
    </source>
</evidence>
<dbReference type="EC" id="2.5.1.75" evidence="10"/>
<keyword evidence="7 10" id="KW-0067">ATP-binding</keyword>
<evidence type="ECO:0000256" key="3">
    <source>
        <dbReference type="ARBA" id="ARBA00005842"/>
    </source>
</evidence>
<proteinExistence type="inferred from homology"/>
<accession>A0A1J0AG96</accession>
<evidence type="ECO:0000256" key="12">
    <source>
        <dbReference type="RuleBase" id="RU003784"/>
    </source>
</evidence>
<evidence type="ECO:0000256" key="11">
    <source>
        <dbReference type="RuleBase" id="RU003783"/>
    </source>
</evidence>
<keyword evidence="15" id="KW-1185">Reference proteome</keyword>
<evidence type="ECO:0000256" key="13">
    <source>
        <dbReference type="RuleBase" id="RU003785"/>
    </source>
</evidence>
<dbReference type="Proteomes" id="UP000180235">
    <property type="component" value="Chromosome"/>
</dbReference>
<keyword evidence="8 10" id="KW-0460">Magnesium</keyword>
<reference evidence="14 15" key="1">
    <citation type="submission" date="2016-10" db="EMBL/GenBank/DDBJ databases">
        <title>Description of Gloeomargarita lithophora gen. nov., sp. nov., a thylakoid-bearing basal-branching cyanobacterium with intracellular carbonates, and proposal for Gloeomargaritales ord. nov.</title>
        <authorList>
            <person name="Moreira D."/>
            <person name="Tavera R."/>
            <person name="Benzerara K."/>
            <person name="Skouri-Panet F."/>
            <person name="Couradeau E."/>
            <person name="Gerard E."/>
            <person name="Loussert C."/>
            <person name="Novelo E."/>
            <person name="Zivanovic Y."/>
            <person name="Lopez-Garcia P."/>
        </authorList>
    </citation>
    <scope>NUCLEOTIDE SEQUENCE [LARGE SCALE GENOMIC DNA]</scope>
    <source>
        <strain evidence="14 15">D10</strain>
    </source>
</reference>
<dbReference type="EMBL" id="CP017675">
    <property type="protein sequence ID" value="APB34935.1"/>
    <property type="molecule type" value="Genomic_DNA"/>
</dbReference>
<evidence type="ECO:0000313" key="14">
    <source>
        <dbReference type="EMBL" id="APB34935.1"/>
    </source>
</evidence>
<gene>
    <name evidence="10" type="primary">miaA</name>
    <name evidence="14" type="ORF">GlitD10_2594</name>
</gene>
<dbReference type="AlphaFoldDB" id="A0A1J0AG96"/>
<keyword evidence="5 10" id="KW-0819">tRNA processing</keyword>
<dbReference type="PANTHER" id="PTHR11088">
    <property type="entry name" value="TRNA DIMETHYLALLYLTRANSFERASE"/>
    <property type="match status" value="1"/>
</dbReference>
<evidence type="ECO:0000256" key="2">
    <source>
        <dbReference type="ARBA" id="ARBA00003213"/>
    </source>
</evidence>
<dbReference type="KEGG" id="glt:GlitD10_2594"/>
<evidence type="ECO:0000256" key="9">
    <source>
        <dbReference type="ARBA" id="ARBA00049563"/>
    </source>
</evidence>
<dbReference type="InterPro" id="IPR018022">
    <property type="entry name" value="IPT"/>
</dbReference>
<dbReference type="InterPro" id="IPR027417">
    <property type="entry name" value="P-loop_NTPase"/>
</dbReference>
<evidence type="ECO:0000256" key="7">
    <source>
        <dbReference type="ARBA" id="ARBA00022840"/>
    </source>
</evidence>
<dbReference type="Gene3D" id="1.10.20.140">
    <property type="match status" value="1"/>
</dbReference>
<evidence type="ECO:0000313" key="15">
    <source>
        <dbReference type="Proteomes" id="UP000180235"/>
    </source>
</evidence>
<comment type="subunit">
    <text evidence="10">Monomer.</text>
</comment>